<evidence type="ECO:0000313" key="2">
    <source>
        <dbReference type="Proteomes" id="UP001152561"/>
    </source>
</evidence>
<dbReference type="EMBL" id="JAJAGQ010000009">
    <property type="protein sequence ID" value="KAJ8554470.1"/>
    <property type="molecule type" value="Genomic_DNA"/>
</dbReference>
<comment type="caution">
    <text evidence="1">The sequence shown here is derived from an EMBL/GenBank/DDBJ whole genome shotgun (WGS) entry which is preliminary data.</text>
</comment>
<sequence length="99" mass="10958">MPIRDLRRIISSSVQQLQSLVIFIQGWFKYGDINISIYYIEEPRINQTITGLTKIESPGFIIGGDSDNSANGDTNNLNRVGAKLEAETGVESQNPDLCV</sequence>
<accession>A0A9Q1ME69</accession>
<evidence type="ECO:0000313" key="1">
    <source>
        <dbReference type="EMBL" id="KAJ8554470.1"/>
    </source>
</evidence>
<gene>
    <name evidence="1" type="ORF">K7X08_025148</name>
</gene>
<proteinExistence type="predicted"/>
<dbReference type="AlphaFoldDB" id="A0A9Q1ME69"/>
<dbReference type="Proteomes" id="UP001152561">
    <property type="component" value="Unassembled WGS sequence"/>
</dbReference>
<protein>
    <submittedName>
        <fullName evidence="1">Uncharacterized protein</fullName>
    </submittedName>
</protein>
<name>A0A9Q1ME69_9SOLA</name>
<organism evidence="1 2">
    <name type="scientific">Anisodus acutangulus</name>
    <dbReference type="NCBI Taxonomy" id="402998"/>
    <lineage>
        <taxon>Eukaryota</taxon>
        <taxon>Viridiplantae</taxon>
        <taxon>Streptophyta</taxon>
        <taxon>Embryophyta</taxon>
        <taxon>Tracheophyta</taxon>
        <taxon>Spermatophyta</taxon>
        <taxon>Magnoliopsida</taxon>
        <taxon>eudicotyledons</taxon>
        <taxon>Gunneridae</taxon>
        <taxon>Pentapetalae</taxon>
        <taxon>asterids</taxon>
        <taxon>lamiids</taxon>
        <taxon>Solanales</taxon>
        <taxon>Solanaceae</taxon>
        <taxon>Solanoideae</taxon>
        <taxon>Hyoscyameae</taxon>
        <taxon>Anisodus</taxon>
    </lineage>
</organism>
<reference evidence="2" key="1">
    <citation type="journal article" date="2023" name="Proc. Natl. Acad. Sci. U.S.A.">
        <title>Genomic and structural basis for evolution of tropane alkaloid biosynthesis.</title>
        <authorList>
            <person name="Wanga Y.-J."/>
            <person name="Taina T."/>
            <person name="Yua J.-Y."/>
            <person name="Lia J."/>
            <person name="Xua B."/>
            <person name="Chenc J."/>
            <person name="D'Auriad J.C."/>
            <person name="Huanga J.-P."/>
            <person name="Huanga S.-X."/>
        </authorList>
    </citation>
    <scope>NUCLEOTIDE SEQUENCE [LARGE SCALE GENOMIC DNA]</scope>
    <source>
        <strain evidence="2">cv. KIB-2019</strain>
    </source>
</reference>
<keyword evidence="2" id="KW-1185">Reference proteome</keyword>